<evidence type="ECO:0000259" key="9">
    <source>
        <dbReference type="Pfam" id="PF07715"/>
    </source>
</evidence>
<dbReference type="InterPro" id="IPR023997">
    <property type="entry name" value="TonB-dep_OMP_SusC/RagA_CS"/>
</dbReference>
<dbReference type="Pfam" id="PF13715">
    <property type="entry name" value="CarbopepD_reg_2"/>
    <property type="match status" value="1"/>
</dbReference>
<feature type="signal peptide" evidence="8">
    <location>
        <begin position="1"/>
        <end position="27"/>
    </location>
</feature>
<keyword evidence="6 7" id="KW-0998">Cell outer membrane</keyword>
<comment type="similarity">
    <text evidence="7">Belongs to the TonB-dependent receptor family.</text>
</comment>
<dbReference type="GO" id="GO:0009279">
    <property type="term" value="C:cell outer membrane"/>
    <property type="evidence" value="ECO:0007669"/>
    <property type="project" value="UniProtKB-SubCell"/>
</dbReference>
<comment type="caution">
    <text evidence="10">The sequence shown here is derived from an EMBL/GenBank/DDBJ whole genome shotgun (WGS) entry which is preliminary data.</text>
</comment>
<dbReference type="Gene3D" id="2.60.40.1120">
    <property type="entry name" value="Carboxypeptidase-like, regulatory domain"/>
    <property type="match status" value="1"/>
</dbReference>
<keyword evidence="3 7" id="KW-1134">Transmembrane beta strand</keyword>
<proteinExistence type="inferred from homology"/>
<feature type="chain" id="PRO_5016967206" evidence="8">
    <location>
        <begin position="28"/>
        <end position="1085"/>
    </location>
</feature>
<evidence type="ECO:0000256" key="7">
    <source>
        <dbReference type="PROSITE-ProRule" id="PRU01360"/>
    </source>
</evidence>
<keyword evidence="8" id="KW-0732">Signal</keyword>
<keyword evidence="2 7" id="KW-0813">Transport</keyword>
<gene>
    <name evidence="10" type="ORF">DUE52_10340</name>
</gene>
<dbReference type="SUPFAM" id="SSF49464">
    <property type="entry name" value="Carboxypeptidase regulatory domain-like"/>
    <property type="match status" value="1"/>
</dbReference>
<keyword evidence="4 7" id="KW-0812">Transmembrane</keyword>
<dbReference type="PROSITE" id="PS52016">
    <property type="entry name" value="TONB_DEPENDENT_REC_3"/>
    <property type="match status" value="1"/>
</dbReference>
<feature type="domain" description="TonB-dependent receptor plug" evidence="9">
    <location>
        <begin position="120"/>
        <end position="224"/>
    </location>
</feature>
<organism evidence="10 11">
    <name type="scientific">Larkinella punicea</name>
    <dbReference type="NCBI Taxonomy" id="2315727"/>
    <lineage>
        <taxon>Bacteria</taxon>
        <taxon>Pseudomonadati</taxon>
        <taxon>Bacteroidota</taxon>
        <taxon>Cytophagia</taxon>
        <taxon>Cytophagales</taxon>
        <taxon>Spirosomataceae</taxon>
        <taxon>Larkinella</taxon>
    </lineage>
</organism>
<dbReference type="Proteomes" id="UP000253383">
    <property type="component" value="Unassembled WGS sequence"/>
</dbReference>
<evidence type="ECO:0000256" key="8">
    <source>
        <dbReference type="SAM" id="SignalP"/>
    </source>
</evidence>
<keyword evidence="11" id="KW-1185">Reference proteome</keyword>
<keyword evidence="10" id="KW-0675">Receptor</keyword>
<evidence type="ECO:0000256" key="3">
    <source>
        <dbReference type="ARBA" id="ARBA00022452"/>
    </source>
</evidence>
<dbReference type="AlphaFoldDB" id="A0A368JT05"/>
<dbReference type="InterPro" id="IPR023996">
    <property type="entry name" value="TonB-dep_OMP_SusC/RagA"/>
</dbReference>
<dbReference type="NCBIfam" id="TIGR04056">
    <property type="entry name" value="OMP_RagA_SusC"/>
    <property type="match status" value="1"/>
</dbReference>
<dbReference type="RefSeq" id="WP_114405927.1">
    <property type="nucleotide sequence ID" value="NZ_QOWE01000007.1"/>
</dbReference>
<dbReference type="EMBL" id="QOWE01000007">
    <property type="protein sequence ID" value="RCR69733.1"/>
    <property type="molecule type" value="Genomic_DNA"/>
</dbReference>
<evidence type="ECO:0000313" key="11">
    <source>
        <dbReference type="Proteomes" id="UP000253383"/>
    </source>
</evidence>
<dbReference type="Pfam" id="PF07715">
    <property type="entry name" value="Plug"/>
    <property type="match status" value="1"/>
</dbReference>
<dbReference type="SUPFAM" id="SSF56935">
    <property type="entry name" value="Porins"/>
    <property type="match status" value="1"/>
</dbReference>
<reference evidence="10 11" key="1">
    <citation type="submission" date="2018-07" db="EMBL/GenBank/DDBJ databases">
        <title>Genome analysis of Larkinella rosea.</title>
        <authorList>
            <person name="Zhou Z."/>
            <person name="Wang G."/>
        </authorList>
    </citation>
    <scope>NUCLEOTIDE SEQUENCE [LARGE SCALE GENOMIC DNA]</scope>
    <source>
        <strain evidence="11">zzj9</strain>
    </source>
</reference>
<dbReference type="InterPro" id="IPR039426">
    <property type="entry name" value="TonB-dep_rcpt-like"/>
</dbReference>
<dbReference type="OrthoDB" id="9768177at2"/>
<dbReference type="Gene3D" id="2.170.130.10">
    <property type="entry name" value="TonB-dependent receptor, plug domain"/>
    <property type="match status" value="1"/>
</dbReference>
<dbReference type="InterPro" id="IPR037066">
    <property type="entry name" value="Plug_dom_sf"/>
</dbReference>
<dbReference type="InterPro" id="IPR008969">
    <property type="entry name" value="CarboxyPept-like_regulatory"/>
</dbReference>
<evidence type="ECO:0000313" key="10">
    <source>
        <dbReference type="EMBL" id="RCR69733.1"/>
    </source>
</evidence>
<comment type="subcellular location">
    <subcellularLocation>
        <location evidence="1 7">Cell outer membrane</location>
        <topology evidence="1 7">Multi-pass membrane protein</topology>
    </subcellularLocation>
</comment>
<accession>A0A368JT05</accession>
<protein>
    <submittedName>
        <fullName evidence="10">TonB-dependent receptor</fullName>
    </submittedName>
</protein>
<evidence type="ECO:0000256" key="5">
    <source>
        <dbReference type="ARBA" id="ARBA00023136"/>
    </source>
</evidence>
<keyword evidence="5 7" id="KW-0472">Membrane</keyword>
<evidence type="ECO:0000256" key="1">
    <source>
        <dbReference type="ARBA" id="ARBA00004571"/>
    </source>
</evidence>
<dbReference type="InterPro" id="IPR036942">
    <property type="entry name" value="Beta-barrel_TonB_sf"/>
</dbReference>
<dbReference type="Gene3D" id="2.40.170.20">
    <property type="entry name" value="TonB-dependent receptor, beta-barrel domain"/>
    <property type="match status" value="1"/>
</dbReference>
<dbReference type="InterPro" id="IPR012910">
    <property type="entry name" value="Plug_dom"/>
</dbReference>
<sequence length="1085" mass="116890">MKAQFYRLFQSAILGAFLLFVSSSVMAQDRRVSGKVTGKDGPVPGANIVLKGTTTGTSSDAEGNYTLNIRGANPVLVISAIGFKSQEVAVGNRSTVDVSVEDDVTALTEVVVTGYTTDSKRDNAGAISTVKSRDLKVTPSANVETQLQGRVAGVTVIASGQPGANNTVRVRGFGAFGGNQPLYVVDGVPIGTTNFLNPDDIETTTVLKDAAAASIYGARAANGVIVYTTKKGNRRAQKLTVTYDGLYGFTDPGKSQAILNPQEQANWTWNAVRNRQASLGLPDDFTGIANGQYGTGSTPVLPDYLMVGTRYGVIGSVDLAAERPKYNINTDAGAVYQVVRANKAGTDWYDAITRTAPILRQTLGFSGGTESSRYFFSLGQQNQNGILNHNNFARYDLRANTEFDIVKNLRFGENIQLTYANTSGQVGGNAGQNLSQEESEILSAFRMAPIIPIYDEFGGWAGTSAKGFNNPANPVASRDGAKNNNNFGVGLFGNVYLEYDPIPALTLRSSLGGQFFNFYNKTTSQNTYWNAEGNGRGLSISEGGGYFLAWTFTNTAQFKQKFGLHSVDVLAGIEALNDGRGRNISGTGSNPFSTDVNYVTLTTTSSVGRVVNSNIQNGVNFYSVFGRLNYIYNDKYIVTGVIRRDGSSRFGAANRFGVFPAFSAAWRISGENFMKDATFITDLKIRGGWGQMGNSNNVDPNNQYSLFATNVANSYDIGATNSTLSPGFFRSRIGNPNAKWETSTTTNLGIDATFLNGKLDVVFDIWRKDTKDLLYQVPIAGVVGVRATAPSVNIAGMRNEGIDLLIGTRGKLSSDVSYEINLTGSVLKNRIQQLAPGVPYFDVSPASNRLGLPATRNQPGQSIASFYGFQVVGLFQNQEEVRAAPTQTGAGVGRFRFADINGDGKIDNTDRTFIGSPVPKFTGGINFQINYRGFDAATYLYTSLGNKIFNLSKWYTDFYPSFPGAAVSERVKDSWSPTNTGTSQPIFEDVSNFSTNTQPNSFYVEDGSYLRMQNITLGYTLPSALLSKLKLGRVRISASANNIFTITKYEGLDPGVGGAADQNFGIDVGNYPLTRSYNAGLSVTF</sequence>
<evidence type="ECO:0000256" key="4">
    <source>
        <dbReference type="ARBA" id="ARBA00022692"/>
    </source>
</evidence>
<evidence type="ECO:0000256" key="2">
    <source>
        <dbReference type="ARBA" id="ARBA00022448"/>
    </source>
</evidence>
<evidence type="ECO:0000256" key="6">
    <source>
        <dbReference type="ARBA" id="ARBA00023237"/>
    </source>
</evidence>
<dbReference type="NCBIfam" id="TIGR04057">
    <property type="entry name" value="SusC_RagA_signa"/>
    <property type="match status" value="1"/>
</dbReference>
<name>A0A368JT05_9BACT</name>